<dbReference type="RefSeq" id="WP_184669968.1">
    <property type="nucleotide sequence ID" value="NZ_BAABAI010000005.1"/>
</dbReference>
<dbReference type="AlphaFoldDB" id="A0A7W7T4F8"/>
<name>A0A7W7T4F8_9PSEU</name>
<dbReference type="Proteomes" id="UP000542674">
    <property type="component" value="Unassembled WGS sequence"/>
</dbReference>
<dbReference type="EMBL" id="JACHJS010000001">
    <property type="protein sequence ID" value="MBB4966131.1"/>
    <property type="molecule type" value="Genomic_DNA"/>
</dbReference>
<gene>
    <name evidence="1" type="ORF">F4559_003490</name>
</gene>
<evidence type="ECO:0000313" key="1">
    <source>
        <dbReference type="EMBL" id="MBB4966131.1"/>
    </source>
</evidence>
<sequence>MSVPPTAVDKPLPARSAEAVLLLPIIKRLRARGWWCPRIPPAPGRGHLDRYLG</sequence>
<organism evidence="1 2">
    <name type="scientific">Saccharothrix violaceirubra</name>
    <dbReference type="NCBI Taxonomy" id="413306"/>
    <lineage>
        <taxon>Bacteria</taxon>
        <taxon>Bacillati</taxon>
        <taxon>Actinomycetota</taxon>
        <taxon>Actinomycetes</taxon>
        <taxon>Pseudonocardiales</taxon>
        <taxon>Pseudonocardiaceae</taxon>
        <taxon>Saccharothrix</taxon>
    </lineage>
</organism>
<reference evidence="1 2" key="1">
    <citation type="submission" date="2020-08" db="EMBL/GenBank/DDBJ databases">
        <title>Sequencing the genomes of 1000 actinobacteria strains.</title>
        <authorList>
            <person name="Klenk H.-P."/>
        </authorList>
    </citation>
    <scope>NUCLEOTIDE SEQUENCE [LARGE SCALE GENOMIC DNA]</scope>
    <source>
        <strain evidence="1 2">DSM 45084</strain>
    </source>
</reference>
<comment type="caution">
    <text evidence="1">The sequence shown here is derived from an EMBL/GenBank/DDBJ whole genome shotgun (WGS) entry which is preliminary data.</text>
</comment>
<proteinExistence type="predicted"/>
<protein>
    <submittedName>
        <fullName evidence="1">Uncharacterized protein</fullName>
    </submittedName>
</protein>
<evidence type="ECO:0000313" key="2">
    <source>
        <dbReference type="Proteomes" id="UP000542674"/>
    </source>
</evidence>
<keyword evidence="2" id="KW-1185">Reference proteome</keyword>
<accession>A0A7W7T4F8</accession>